<accession>A0A170YG57</accession>
<gene>
    <name evidence="2" type="ORF">PJIAN_1364</name>
</gene>
<keyword evidence="3" id="KW-1185">Reference proteome</keyword>
<reference evidence="3" key="1">
    <citation type="submission" date="2016-04" db="EMBL/GenBank/DDBJ databases">
        <title>Draft genome sequence of Paludibacter jiangxiensis strain NM7.</title>
        <authorList>
            <person name="Qiu Y."/>
            <person name="Matsuura N."/>
            <person name="Ohashi A."/>
            <person name="Tourlousse M.D."/>
            <person name="Sekiguchi Y."/>
        </authorList>
    </citation>
    <scope>NUCLEOTIDE SEQUENCE [LARGE SCALE GENOMIC DNA]</scope>
    <source>
        <strain evidence="3">NM7</strain>
    </source>
</reference>
<evidence type="ECO:0000313" key="3">
    <source>
        <dbReference type="Proteomes" id="UP000076586"/>
    </source>
</evidence>
<dbReference type="PANTHER" id="PTHR43433">
    <property type="entry name" value="HYDROLASE, ALPHA/BETA FOLD FAMILY PROTEIN"/>
    <property type="match status" value="1"/>
</dbReference>
<dbReference type="Pfam" id="PF00561">
    <property type="entry name" value="Abhydrolase_1"/>
    <property type="match status" value="1"/>
</dbReference>
<dbReference type="EMBL" id="BDCR01000001">
    <property type="protein sequence ID" value="GAT61780.1"/>
    <property type="molecule type" value="Genomic_DNA"/>
</dbReference>
<proteinExistence type="predicted"/>
<evidence type="ECO:0000313" key="2">
    <source>
        <dbReference type="EMBL" id="GAT61780.1"/>
    </source>
</evidence>
<dbReference type="Proteomes" id="UP000076586">
    <property type="component" value="Unassembled WGS sequence"/>
</dbReference>
<dbReference type="SUPFAM" id="SSF53474">
    <property type="entry name" value="alpha/beta-Hydrolases"/>
    <property type="match status" value="1"/>
</dbReference>
<dbReference type="PANTHER" id="PTHR43433:SF5">
    <property type="entry name" value="AB HYDROLASE-1 DOMAIN-CONTAINING PROTEIN"/>
    <property type="match status" value="1"/>
</dbReference>
<dbReference type="GO" id="GO:0004806">
    <property type="term" value="F:triacylglycerol lipase activity"/>
    <property type="evidence" value="ECO:0007669"/>
    <property type="project" value="TreeGrafter"/>
</dbReference>
<dbReference type="STRING" id="681398.PJIAN_1364"/>
<dbReference type="InterPro" id="IPR050471">
    <property type="entry name" value="AB_hydrolase"/>
</dbReference>
<comment type="caution">
    <text evidence="2">The sequence shown here is derived from an EMBL/GenBank/DDBJ whole genome shotgun (WGS) entry which is preliminary data.</text>
</comment>
<protein>
    <submittedName>
        <fullName evidence="2">Pimeloyl-ACP methyl ester carboxylesterase</fullName>
    </submittedName>
</protein>
<dbReference type="Gene3D" id="3.40.50.1820">
    <property type="entry name" value="alpha/beta hydrolase"/>
    <property type="match status" value="1"/>
</dbReference>
<dbReference type="AlphaFoldDB" id="A0A170YG57"/>
<evidence type="ECO:0000259" key="1">
    <source>
        <dbReference type="Pfam" id="PF00561"/>
    </source>
</evidence>
<dbReference type="GO" id="GO:0046503">
    <property type="term" value="P:glycerolipid catabolic process"/>
    <property type="evidence" value="ECO:0007669"/>
    <property type="project" value="TreeGrafter"/>
</dbReference>
<organism evidence="2 3">
    <name type="scientific">Paludibacter jiangxiensis</name>
    <dbReference type="NCBI Taxonomy" id="681398"/>
    <lineage>
        <taxon>Bacteria</taxon>
        <taxon>Pseudomonadati</taxon>
        <taxon>Bacteroidota</taxon>
        <taxon>Bacteroidia</taxon>
        <taxon>Bacteroidales</taxon>
        <taxon>Paludibacteraceae</taxon>
        <taxon>Paludibacter</taxon>
    </lineage>
</organism>
<sequence length="299" mass="33005">MDSAQIPGTSFCKINTTVAPGIPGHFFYFMKPFSFCLIVFLCVLTPSISAQINYGNNPAAGKYLTTRGIKLYYETYGRGEPLLMIHGNGGSISGFSNQIPFFAQKYKVIAVDSRAQGKSADACDSLSFEMMADDFNALLDSMHISSCRVLGWSDGGINALLMAIRHPQKVKMLASTGANLIPDSTVFVPHAYREWMNDYLRSGKETQTPKLKNQRKLMALDLFQPHITTAQLQTIKCPSLIIGGDHDLIVPSHTLEIANAIPGAFCWIIPDSGHATLIQHKKQFNEVVNAFFNRQIHGK</sequence>
<name>A0A170YG57_9BACT</name>
<dbReference type="InterPro" id="IPR000073">
    <property type="entry name" value="AB_hydrolase_1"/>
</dbReference>
<reference evidence="3" key="2">
    <citation type="journal article" date="2017" name="Genome Announc.">
        <title>Draft genome sequence of Paludibacter jiangxiensis NM7(T), a propionate-producing fermentative bacterium.</title>
        <authorList>
            <person name="Qiu Y.-L."/>
            <person name="Tourlousse D.M."/>
            <person name="Matsuura N."/>
            <person name="Ohashi A."/>
            <person name="Sekiguchi Y."/>
        </authorList>
    </citation>
    <scope>NUCLEOTIDE SEQUENCE [LARGE SCALE GENOMIC DNA]</scope>
    <source>
        <strain evidence="3">NM7</strain>
    </source>
</reference>
<feature type="domain" description="AB hydrolase-1" evidence="1">
    <location>
        <begin position="81"/>
        <end position="201"/>
    </location>
</feature>
<dbReference type="InterPro" id="IPR029058">
    <property type="entry name" value="AB_hydrolase_fold"/>
</dbReference>